<reference evidence="1 2" key="1">
    <citation type="submission" date="2017-07" db="EMBL/GenBank/DDBJ databases">
        <title>Draft Genome Sequences of Select Purple Nonsulfur Bacteria.</title>
        <authorList>
            <person name="Lasarre B."/>
            <person name="Mckinlay J.B."/>
        </authorList>
    </citation>
    <scope>NUCLEOTIDE SEQUENCE [LARGE SCALE GENOMIC DNA]</scope>
    <source>
        <strain evidence="1 2">DSM 11907</strain>
    </source>
</reference>
<dbReference type="Proteomes" id="UP000248863">
    <property type="component" value="Unassembled WGS sequence"/>
</dbReference>
<comment type="caution">
    <text evidence="1">The sequence shown here is derived from an EMBL/GenBank/DDBJ whole genome shotgun (WGS) entry which is preliminary data.</text>
</comment>
<protein>
    <submittedName>
        <fullName evidence="1">Uncharacterized protein</fullName>
    </submittedName>
</protein>
<gene>
    <name evidence="1" type="ORF">CH338_06010</name>
</gene>
<evidence type="ECO:0000313" key="1">
    <source>
        <dbReference type="EMBL" id="RAI40539.1"/>
    </source>
</evidence>
<evidence type="ECO:0000313" key="2">
    <source>
        <dbReference type="Proteomes" id="UP000248863"/>
    </source>
</evidence>
<proteinExistence type="predicted"/>
<dbReference type="OrthoDB" id="8000465at2"/>
<dbReference type="EMBL" id="NPEU01000039">
    <property type="protein sequence ID" value="RAI40539.1"/>
    <property type="molecule type" value="Genomic_DNA"/>
</dbReference>
<dbReference type="AlphaFoldDB" id="A0A327KNR1"/>
<name>A0A327KNR1_9BRAD</name>
<organism evidence="1 2">
    <name type="scientific">Rhodoplanes elegans</name>
    <dbReference type="NCBI Taxonomy" id="29408"/>
    <lineage>
        <taxon>Bacteria</taxon>
        <taxon>Pseudomonadati</taxon>
        <taxon>Pseudomonadota</taxon>
        <taxon>Alphaproteobacteria</taxon>
        <taxon>Hyphomicrobiales</taxon>
        <taxon>Nitrobacteraceae</taxon>
        <taxon>Rhodoplanes</taxon>
    </lineage>
</organism>
<dbReference type="RefSeq" id="WP_111356226.1">
    <property type="nucleotide sequence ID" value="NZ_NHSK01000077.1"/>
</dbReference>
<keyword evidence="2" id="KW-1185">Reference proteome</keyword>
<accession>A0A327KNR1</accession>
<sequence length="93" mass="10121">MRFRVDPRDVPPEVAARRLGVTAERFAAMLPSLIARGFPRPDPDTGNLDLTAIDRWCDARHPHLFGAGVAIQARDSSTVAQDRIAAMRRGGAA</sequence>